<feature type="transmembrane region" description="Helical" evidence="2">
    <location>
        <begin position="51"/>
        <end position="75"/>
    </location>
</feature>
<accession>A0A5E4NJ64</accession>
<dbReference type="EMBL" id="CABPRJ010001922">
    <property type="protein sequence ID" value="VVC41615.1"/>
    <property type="molecule type" value="Genomic_DNA"/>
</dbReference>
<dbReference type="OrthoDB" id="6631139at2759"/>
<dbReference type="PANTHER" id="PTHR21879:SF2">
    <property type="entry name" value="OSIRIS 20"/>
    <property type="match status" value="1"/>
</dbReference>
<keyword evidence="2" id="KW-0812">Transmembrane</keyword>
<evidence type="ECO:0000313" key="3">
    <source>
        <dbReference type="EMBL" id="VVC41615.1"/>
    </source>
</evidence>
<evidence type="ECO:0000256" key="1">
    <source>
        <dbReference type="SAM" id="MobiDB-lite"/>
    </source>
</evidence>
<dbReference type="Proteomes" id="UP000325440">
    <property type="component" value="Unassembled WGS sequence"/>
</dbReference>
<evidence type="ECO:0008006" key="5">
    <source>
        <dbReference type="Google" id="ProtNLM"/>
    </source>
</evidence>
<dbReference type="Pfam" id="PF07898">
    <property type="entry name" value="DUF1676"/>
    <property type="match status" value="1"/>
</dbReference>
<proteinExistence type="predicted"/>
<keyword evidence="4" id="KW-1185">Reference proteome</keyword>
<organism evidence="3 4">
    <name type="scientific">Cinara cedri</name>
    <dbReference type="NCBI Taxonomy" id="506608"/>
    <lineage>
        <taxon>Eukaryota</taxon>
        <taxon>Metazoa</taxon>
        <taxon>Ecdysozoa</taxon>
        <taxon>Arthropoda</taxon>
        <taxon>Hexapoda</taxon>
        <taxon>Insecta</taxon>
        <taxon>Pterygota</taxon>
        <taxon>Neoptera</taxon>
        <taxon>Paraneoptera</taxon>
        <taxon>Hemiptera</taxon>
        <taxon>Sternorrhyncha</taxon>
        <taxon>Aphidomorpha</taxon>
        <taxon>Aphidoidea</taxon>
        <taxon>Aphididae</taxon>
        <taxon>Lachninae</taxon>
        <taxon>Cinara</taxon>
    </lineage>
</organism>
<feature type="compositionally biased region" description="Low complexity" evidence="1">
    <location>
        <begin position="300"/>
        <end position="324"/>
    </location>
</feature>
<evidence type="ECO:0000256" key="2">
    <source>
        <dbReference type="SAM" id="Phobius"/>
    </source>
</evidence>
<protein>
    <recommendedName>
        <fullName evidence="5">Osiris 20</fullName>
    </recommendedName>
</protein>
<keyword evidence="2" id="KW-1133">Transmembrane helix</keyword>
<keyword evidence="2" id="KW-0472">Membrane</keyword>
<reference evidence="3 4" key="1">
    <citation type="submission" date="2019-08" db="EMBL/GenBank/DDBJ databases">
        <authorList>
            <person name="Alioto T."/>
            <person name="Alioto T."/>
            <person name="Gomez Garrido J."/>
        </authorList>
    </citation>
    <scope>NUCLEOTIDE SEQUENCE [LARGE SCALE GENOMIC DNA]</scope>
</reference>
<feature type="compositionally biased region" description="Polar residues" evidence="1">
    <location>
        <begin position="271"/>
        <end position="298"/>
    </location>
</feature>
<name>A0A5E4NJ64_9HEMI</name>
<gene>
    <name evidence="3" type="ORF">CINCED_3A025734</name>
</gene>
<dbReference type="AlphaFoldDB" id="A0A5E4NJ64"/>
<evidence type="ECO:0000313" key="4">
    <source>
        <dbReference type="Proteomes" id="UP000325440"/>
    </source>
</evidence>
<dbReference type="InterPro" id="IPR012464">
    <property type="entry name" value="DUF1676"/>
</dbReference>
<dbReference type="GO" id="GO:0016020">
    <property type="term" value="C:membrane"/>
    <property type="evidence" value="ECO:0007669"/>
    <property type="project" value="TreeGrafter"/>
</dbReference>
<feature type="region of interest" description="Disordered" evidence="1">
    <location>
        <begin position="256"/>
        <end position="324"/>
    </location>
</feature>
<dbReference type="PANTHER" id="PTHR21879">
    <property type="entry name" value="FI03362P-RELATED-RELATED"/>
    <property type="match status" value="1"/>
</dbReference>
<sequence length="324" mass="34453">MERLAYCHVPPGTPAAMRSRVILCWAVGQSRQYITSRREGVANHSFRMYRITVVSVSLVLLAVAAATAATAAAVAQQATGDNGGSNLLDRVLDKCALGPGAVSCLKSNVLDYLQDGVRKGRSTTGAPEDMDAELIRAAGEYVGRQIGYYDGLEESRAEDGQQQQQQTTTTTTARADMEMGMMQDKMLMPLMMLMKMKMKMLMPIMMAMVSMKATKALILSKVAVLLVLGFLVKEFLKKSGGIPGLPLHLPGMMPAAPEPSSTVGPPMYGPPQSSGYESSASWEPTGYSSSAGHTSDSAHSMAYSSYLPSSSSSSSASSSASKYS</sequence>